<evidence type="ECO:0000313" key="3">
    <source>
        <dbReference type="Proteomes" id="UP000280696"/>
    </source>
</evidence>
<dbReference type="Proteomes" id="UP000280696">
    <property type="component" value="Unassembled WGS sequence"/>
</dbReference>
<feature type="transmembrane region" description="Helical" evidence="1">
    <location>
        <begin position="9"/>
        <end position="30"/>
    </location>
</feature>
<dbReference type="RefSeq" id="WP_120469903.1">
    <property type="nucleotide sequence ID" value="NZ_RAYQ01000011.1"/>
</dbReference>
<reference evidence="2 3" key="1">
    <citation type="submission" date="2018-09" db="EMBL/GenBank/DDBJ databases">
        <title>Murine metabolic-syndrome-specific gut microbial biobank.</title>
        <authorList>
            <person name="Liu C."/>
        </authorList>
    </citation>
    <scope>NUCLEOTIDE SEQUENCE [LARGE SCALE GENOMIC DNA]</scope>
    <source>
        <strain evidence="2 3">0.1xD8-82</strain>
    </source>
</reference>
<keyword evidence="1" id="KW-1133">Transmembrane helix</keyword>
<keyword evidence="1" id="KW-0812">Transmembrane</keyword>
<accession>A0A3A9AXN3</accession>
<feature type="transmembrane region" description="Helical" evidence="1">
    <location>
        <begin position="50"/>
        <end position="69"/>
    </location>
</feature>
<comment type="caution">
    <text evidence="2">The sequence shown here is derived from an EMBL/GenBank/DDBJ whole genome shotgun (WGS) entry which is preliminary data.</text>
</comment>
<evidence type="ECO:0000256" key="1">
    <source>
        <dbReference type="SAM" id="Phobius"/>
    </source>
</evidence>
<evidence type="ECO:0000313" key="2">
    <source>
        <dbReference type="EMBL" id="RKI91135.1"/>
    </source>
</evidence>
<dbReference type="EMBL" id="RAYQ01000011">
    <property type="protein sequence ID" value="RKI91135.1"/>
    <property type="molecule type" value="Genomic_DNA"/>
</dbReference>
<proteinExistence type="predicted"/>
<organism evidence="2 3">
    <name type="scientific">Parablautia intestinalis</name>
    <dbReference type="NCBI Taxonomy" id="2320100"/>
    <lineage>
        <taxon>Bacteria</taxon>
        <taxon>Bacillati</taxon>
        <taxon>Bacillota</taxon>
        <taxon>Clostridia</taxon>
        <taxon>Lachnospirales</taxon>
        <taxon>Lachnospiraceae</taxon>
        <taxon>Parablautia</taxon>
    </lineage>
</organism>
<gene>
    <name evidence="2" type="ORF">D7V94_11595</name>
</gene>
<dbReference type="AlphaFoldDB" id="A0A3A9AXN3"/>
<protein>
    <submittedName>
        <fullName evidence="2">Uncharacterized protein</fullName>
    </submittedName>
</protein>
<keyword evidence="1" id="KW-0472">Membrane</keyword>
<sequence>MMKAKMTRLILDILIVFFLLCFALALRWYINGSFEAVPTEEQQGKAQMGAILSMIMAGIPCIVCTAIRMKKYLKTKVS</sequence>
<name>A0A3A9AXN3_9FIRM</name>
<keyword evidence="3" id="KW-1185">Reference proteome</keyword>